<feature type="transmembrane region" description="Helical" evidence="1">
    <location>
        <begin position="93"/>
        <end position="111"/>
    </location>
</feature>
<comment type="caution">
    <text evidence="2">The sequence shown here is derived from an EMBL/GenBank/DDBJ whole genome shotgun (WGS) entry which is preliminary data.</text>
</comment>
<reference evidence="2 3" key="1">
    <citation type="submission" date="2020-08" db="EMBL/GenBank/DDBJ databases">
        <title>Genomic Encyclopedia of Type Strains, Phase IV (KMG-IV): sequencing the most valuable type-strain genomes for metagenomic binning, comparative biology and taxonomic classification.</title>
        <authorList>
            <person name="Goeker M."/>
        </authorList>
    </citation>
    <scope>NUCLEOTIDE SEQUENCE [LARGE SCALE GENOMIC DNA]</scope>
    <source>
        <strain evidence="2 3">DSM 25079</strain>
    </source>
</reference>
<feature type="transmembrane region" description="Helical" evidence="1">
    <location>
        <begin position="166"/>
        <end position="192"/>
    </location>
</feature>
<evidence type="ECO:0000313" key="2">
    <source>
        <dbReference type="EMBL" id="MBB5684456.1"/>
    </source>
</evidence>
<dbReference type="Proteomes" id="UP000549617">
    <property type="component" value="Unassembled WGS sequence"/>
</dbReference>
<sequence>MDQMAAQKAWWHNSALLWILVFCSAVPLLWPAIPPLVDLPAHMGRYYIQSEIGHSPFLKHYYDFNWALTANLGVDLLVFAMTPLLGVELATKAVVIVIPTMTAMAMLMIAREVHGRLPPTAFFALPLAYNFPFMMGFVNYSMAMALALVALWLWIKLANRIKLRAITAIVFSFAIWISHFIGWAALGLMILSYELAKNLKEGRTVFAAARSTIVSCLPLALPLVLLFWQASGETALFGWLDWKEKMKWFAMLFRDRWITLDILSSIVIAVLLLLTLIRRFLKIEMTLAAPALALIAAHLILPIAIFGCYFACVRFAPYAVALMILSISPSAKLAPNRQSALAAIGLAFFAMRLTATTWSLALSNVQYEDHLAALDHVEQGRAIISFVGRHCENDPDNWNRTRLSHLTGIAIVRKEAFINDQFDGQGAQLLDVHYPQAGTFETGNREVSQNGDICANDAPRQLNEALAQVPKAAFDYLWLMDVPRNTWPKDNDDYELMWHTDRGALFKIAKAPGASALTSSARP</sequence>
<feature type="transmembrane region" description="Helical" evidence="1">
    <location>
        <begin position="64"/>
        <end position="86"/>
    </location>
</feature>
<keyword evidence="1" id="KW-0472">Membrane</keyword>
<evidence type="ECO:0000256" key="1">
    <source>
        <dbReference type="SAM" id="Phobius"/>
    </source>
</evidence>
<feature type="transmembrane region" description="Helical" evidence="1">
    <location>
        <begin position="287"/>
        <end position="308"/>
    </location>
</feature>
<keyword evidence="1" id="KW-0812">Transmembrane</keyword>
<proteinExistence type="predicted"/>
<evidence type="ECO:0000313" key="3">
    <source>
        <dbReference type="Proteomes" id="UP000549617"/>
    </source>
</evidence>
<organism evidence="2 3">
    <name type="scientific">Sphingobium boeckii</name>
    <dbReference type="NCBI Taxonomy" id="1082345"/>
    <lineage>
        <taxon>Bacteria</taxon>
        <taxon>Pseudomonadati</taxon>
        <taxon>Pseudomonadota</taxon>
        <taxon>Alphaproteobacteria</taxon>
        <taxon>Sphingomonadales</taxon>
        <taxon>Sphingomonadaceae</taxon>
        <taxon>Sphingobium</taxon>
    </lineage>
</organism>
<feature type="transmembrane region" description="Helical" evidence="1">
    <location>
        <begin position="260"/>
        <end position="281"/>
    </location>
</feature>
<accession>A0A7W9EE98</accession>
<feature type="transmembrane region" description="Helical" evidence="1">
    <location>
        <begin position="212"/>
        <end position="240"/>
    </location>
</feature>
<dbReference type="RefSeq" id="WP_184014785.1">
    <property type="nucleotide sequence ID" value="NZ_JACIJC010000001.1"/>
</dbReference>
<dbReference type="AlphaFoldDB" id="A0A7W9EE98"/>
<keyword evidence="1" id="KW-1133">Transmembrane helix</keyword>
<feature type="transmembrane region" description="Helical" evidence="1">
    <location>
        <begin position="131"/>
        <end position="154"/>
    </location>
</feature>
<protein>
    <submittedName>
        <fullName evidence="2">Uncharacterized protein</fullName>
    </submittedName>
</protein>
<dbReference type="EMBL" id="JACIJC010000001">
    <property type="protein sequence ID" value="MBB5684456.1"/>
    <property type="molecule type" value="Genomic_DNA"/>
</dbReference>
<gene>
    <name evidence="2" type="ORF">FHS49_000447</name>
</gene>
<keyword evidence="3" id="KW-1185">Reference proteome</keyword>
<name>A0A7W9EE98_9SPHN</name>
<feature type="transmembrane region" description="Helical" evidence="1">
    <location>
        <begin position="340"/>
        <end position="361"/>
    </location>
</feature>